<dbReference type="InterPro" id="IPR004509">
    <property type="entry name" value="Competence_ComEA_HhH"/>
</dbReference>
<dbReference type="Proteomes" id="UP000179243">
    <property type="component" value="Unassembled WGS sequence"/>
</dbReference>
<dbReference type="Gene3D" id="1.10.150.320">
    <property type="entry name" value="Photosystem II 12 kDa extrinsic protein"/>
    <property type="match status" value="1"/>
</dbReference>
<feature type="domain" description="Helix-hairpin-helix DNA-binding motif class 1" evidence="1">
    <location>
        <begin position="299"/>
        <end position="318"/>
    </location>
</feature>
<evidence type="ECO:0000313" key="3">
    <source>
        <dbReference type="Proteomes" id="UP000179243"/>
    </source>
</evidence>
<dbReference type="InterPro" id="IPR051675">
    <property type="entry name" value="Endo/Exo/Phosphatase_dom_1"/>
</dbReference>
<dbReference type="Pfam" id="PF12836">
    <property type="entry name" value="HHH_3"/>
    <property type="match status" value="1"/>
</dbReference>
<dbReference type="AlphaFoldDB" id="A0A1F7F3J4"/>
<feature type="non-terminal residue" evidence="2">
    <location>
        <position position="321"/>
    </location>
</feature>
<dbReference type="InterPro" id="IPR010994">
    <property type="entry name" value="RuvA_2-like"/>
</dbReference>
<dbReference type="PANTHER" id="PTHR21180:SF32">
    <property type="entry name" value="ENDONUCLEASE_EXONUCLEASE_PHOSPHATASE FAMILY DOMAIN-CONTAINING PROTEIN 1"/>
    <property type="match status" value="1"/>
</dbReference>
<dbReference type="GO" id="GO:0015627">
    <property type="term" value="C:type II protein secretion system complex"/>
    <property type="evidence" value="ECO:0007669"/>
    <property type="project" value="TreeGrafter"/>
</dbReference>
<feature type="domain" description="Helix-hairpin-helix DNA-binding motif class 1" evidence="1">
    <location>
        <begin position="269"/>
        <end position="288"/>
    </location>
</feature>
<dbReference type="NCBIfam" id="TIGR00426">
    <property type="entry name" value="competence protein ComEA helix-hairpin-helix repeat region"/>
    <property type="match status" value="1"/>
</dbReference>
<accession>A0A1F7F3J4</accession>
<gene>
    <name evidence="2" type="ORF">A2519_22425</name>
</gene>
<dbReference type="PANTHER" id="PTHR21180">
    <property type="entry name" value="ENDONUCLEASE/EXONUCLEASE/PHOSPHATASE FAMILY DOMAIN-CONTAINING PROTEIN 1"/>
    <property type="match status" value="1"/>
</dbReference>
<dbReference type="SUPFAM" id="SSF47781">
    <property type="entry name" value="RuvA domain 2-like"/>
    <property type="match status" value="1"/>
</dbReference>
<dbReference type="SMART" id="SM00278">
    <property type="entry name" value="HhH1"/>
    <property type="match status" value="2"/>
</dbReference>
<sequence>MGGAYVGLSDDTNAIDYNPAGLRQISSFLLSSNYSLLYSVEGLNYSQFKIALPLNKYGCMGIGYSDFGPSEYKERIFVLSHSIGQLKSMLFGYSIKLMNVRIQEYGSDSVFGLDAGILANISNKLNLGIVVKNINGPKISNGREKLDEEFSAGILYRPLNNINFVLDLNKVLGQITCVNIGTEFNVVDYLALRIGVQTNPSKYNMGFGINYNKIFFDYCYSYNDTLSGTHLLSLLMKFDMRNKEKFKTEYIEIEKNTVRKININAATVEKLATLPGIGEKIAKNIINYRLKFGEFKSIEDLLNVPRISVKIFEKIKGFVMV</sequence>
<dbReference type="Gene3D" id="2.40.160.60">
    <property type="entry name" value="Outer membrane protein transport protein (OMPP1/FadL/TodX)"/>
    <property type="match status" value="1"/>
</dbReference>
<dbReference type="GO" id="GO:0015628">
    <property type="term" value="P:protein secretion by the type II secretion system"/>
    <property type="evidence" value="ECO:0007669"/>
    <property type="project" value="TreeGrafter"/>
</dbReference>
<dbReference type="GO" id="GO:0006281">
    <property type="term" value="P:DNA repair"/>
    <property type="evidence" value="ECO:0007669"/>
    <property type="project" value="InterPro"/>
</dbReference>
<dbReference type="InterPro" id="IPR003583">
    <property type="entry name" value="Hlx-hairpin-Hlx_DNA-bd_motif"/>
</dbReference>
<evidence type="ECO:0000259" key="1">
    <source>
        <dbReference type="SMART" id="SM00278"/>
    </source>
</evidence>
<proteinExistence type="predicted"/>
<name>A0A1F7F3J4_UNCRA</name>
<protein>
    <recommendedName>
        <fullName evidence="1">Helix-hairpin-helix DNA-binding motif class 1 domain-containing protein</fullName>
    </recommendedName>
</protein>
<dbReference type="GO" id="GO:0003677">
    <property type="term" value="F:DNA binding"/>
    <property type="evidence" value="ECO:0007669"/>
    <property type="project" value="InterPro"/>
</dbReference>
<evidence type="ECO:0000313" key="2">
    <source>
        <dbReference type="EMBL" id="OGK01211.1"/>
    </source>
</evidence>
<comment type="caution">
    <text evidence="2">The sequence shown here is derived from an EMBL/GenBank/DDBJ whole genome shotgun (WGS) entry which is preliminary data.</text>
</comment>
<reference evidence="2 3" key="1">
    <citation type="journal article" date="2016" name="Nat. Commun.">
        <title>Thousands of microbial genomes shed light on interconnected biogeochemical processes in an aquifer system.</title>
        <authorList>
            <person name="Anantharaman K."/>
            <person name="Brown C.T."/>
            <person name="Hug L.A."/>
            <person name="Sharon I."/>
            <person name="Castelle C.J."/>
            <person name="Probst A.J."/>
            <person name="Thomas B.C."/>
            <person name="Singh A."/>
            <person name="Wilkins M.J."/>
            <person name="Karaoz U."/>
            <person name="Brodie E.L."/>
            <person name="Williams K.H."/>
            <person name="Hubbard S.S."/>
            <person name="Banfield J.F."/>
        </authorList>
    </citation>
    <scope>NUCLEOTIDE SEQUENCE [LARGE SCALE GENOMIC DNA]</scope>
</reference>
<dbReference type="EMBL" id="MFYX01000130">
    <property type="protein sequence ID" value="OGK01211.1"/>
    <property type="molecule type" value="Genomic_DNA"/>
</dbReference>
<organism evidence="2 3">
    <name type="scientific">Candidatus Raymondbacteria bacterium RIFOXYD12_FULL_49_13</name>
    <dbReference type="NCBI Taxonomy" id="1817890"/>
    <lineage>
        <taxon>Bacteria</taxon>
        <taxon>Raymondiibacteriota</taxon>
    </lineage>
</organism>